<proteinExistence type="predicted"/>
<dbReference type="KEGG" id="bgo:BM43_6243"/>
<evidence type="ECO:0000313" key="2">
    <source>
        <dbReference type="EMBL" id="KGC12708.1"/>
    </source>
</evidence>
<sequence>MRSVFISHDANRATSTPMACGLSPTCPSLPFPAFAAVDFFSHRNLSAPDDRRGPPTAALSRHAANARNRIFAAPAMPIRGQTSGVPERRAGLLHPATAAGGRP</sequence>
<name>A0AAW3EVT9_BURGA</name>
<protein>
    <submittedName>
        <fullName evidence="2">Uncharacterized protein</fullName>
    </submittedName>
</protein>
<comment type="caution">
    <text evidence="2">The sequence shown here is derived from an EMBL/GenBank/DDBJ whole genome shotgun (WGS) entry which is preliminary data.</text>
</comment>
<dbReference type="AlphaFoldDB" id="A0AAW3EVT9"/>
<feature type="region of interest" description="Disordered" evidence="1">
    <location>
        <begin position="72"/>
        <end position="103"/>
    </location>
</feature>
<evidence type="ECO:0000313" key="3">
    <source>
        <dbReference type="Proteomes" id="UP000029590"/>
    </source>
</evidence>
<reference evidence="2 3" key="1">
    <citation type="submission" date="2014-04" db="EMBL/GenBank/DDBJ databases">
        <authorList>
            <person name="Bishop-Lilly K.A."/>
            <person name="Broomall S.M."/>
            <person name="Chain P.S."/>
            <person name="Chertkov O."/>
            <person name="Coyne S.R."/>
            <person name="Daligault H.E."/>
            <person name="Davenport K.W."/>
            <person name="Erkkila T."/>
            <person name="Frey K.G."/>
            <person name="Gibbons H.S."/>
            <person name="Gu W."/>
            <person name="Jaissle J."/>
            <person name="Johnson S.L."/>
            <person name="Koroleva G.I."/>
            <person name="Ladner J.T."/>
            <person name="Lo C.-C."/>
            <person name="Minogue T.D."/>
            <person name="Munk C."/>
            <person name="Palacios G.F."/>
            <person name="Redden C.L."/>
            <person name="Rosenzweig C.N."/>
            <person name="Scholz M.B."/>
            <person name="Teshima H."/>
            <person name="Xu Y."/>
        </authorList>
    </citation>
    <scope>NUCLEOTIDE SEQUENCE [LARGE SCALE GENOMIC DNA]</scope>
    <source>
        <strain evidence="3">gladioli</strain>
    </source>
</reference>
<dbReference type="RefSeq" id="WP_420293045.1">
    <property type="nucleotide sequence ID" value="NZ_JBMDML010000038.1"/>
</dbReference>
<dbReference type="EMBL" id="JPGG01000016">
    <property type="protein sequence ID" value="KGC12708.1"/>
    <property type="molecule type" value="Genomic_DNA"/>
</dbReference>
<evidence type="ECO:0000256" key="1">
    <source>
        <dbReference type="SAM" id="MobiDB-lite"/>
    </source>
</evidence>
<accession>A0AAW3EVT9</accession>
<dbReference type="Proteomes" id="UP000029590">
    <property type="component" value="Unassembled WGS sequence"/>
</dbReference>
<organism evidence="2 3">
    <name type="scientific">Burkholderia gladioli</name>
    <name type="common">Pseudomonas marginata</name>
    <name type="synonym">Phytomonas marginata</name>
    <dbReference type="NCBI Taxonomy" id="28095"/>
    <lineage>
        <taxon>Bacteria</taxon>
        <taxon>Pseudomonadati</taxon>
        <taxon>Pseudomonadota</taxon>
        <taxon>Betaproteobacteria</taxon>
        <taxon>Burkholderiales</taxon>
        <taxon>Burkholderiaceae</taxon>
        <taxon>Burkholderia</taxon>
    </lineage>
</organism>
<gene>
    <name evidence="2" type="ORF">DM48_1521</name>
</gene>